<sequence length="485" mass="52639">MMPPTNPPNTTSPIFDLGVDYRPSTTIGNTISVSDLDNLNVEFIRLTWVDFTNTIRFRLLPISYFKRLLESRRAGVNLAIASLGLVFTTLAEGFSATGEYFLAPDLSSIRLCPYERGHASVMGIIQEKKPLTKEDGTTTFETSVCPRTTLKRIVDDIKAESGAEFLVGFESEFTLLKSDEPAVAVGTYQFSSSASLRTGALATSVMDKIARAILLSGIELQMYHGEAGPGQYEVITGPLPPLEAADALVHTREIIYNIAASHGLRATFAPRAILNGLGNGAHAHISVHSSRPGNEKSEKGMNKLESTFLAGVLAHLPSLPALTLPIPASYKRVGDGVWSGGTYVCWGTENRECPVRLTNATSPTSRRFEMRFLDGTANPHLALAGILGAAALAFHSNYNLTLLDCSGEKTAAEMTETERLKLGIQKRMPLTWEEARTNIASNQDLKTVLGADLVEMYLAVNKVVGKTLEADLTDSAKLTRLIELY</sequence>
<dbReference type="GO" id="GO:0004356">
    <property type="term" value="F:glutamine synthetase activity"/>
    <property type="evidence" value="ECO:0007669"/>
    <property type="project" value="InterPro"/>
</dbReference>
<dbReference type="PANTHER" id="PTHR43785:SF2">
    <property type="entry name" value="TYPE-1 GLUTAMINE SYNTHETASE 1"/>
    <property type="match status" value="1"/>
</dbReference>
<dbReference type="Gene3D" id="3.30.590.10">
    <property type="entry name" value="Glutamine synthetase/guanido kinase, catalytic domain"/>
    <property type="match status" value="1"/>
</dbReference>
<dbReference type="EMBL" id="KN817659">
    <property type="protein sequence ID" value="KJA14975.1"/>
    <property type="molecule type" value="Genomic_DNA"/>
</dbReference>
<proteinExistence type="inferred from homology"/>
<dbReference type="Gene3D" id="3.10.20.70">
    <property type="entry name" value="Glutamine synthetase, N-terminal domain"/>
    <property type="match status" value="1"/>
</dbReference>
<dbReference type="SUPFAM" id="SSF55931">
    <property type="entry name" value="Glutamine synthetase/guanido kinase"/>
    <property type="match status" value="1"/>
</dbReference>
<gene>
    <name evidence="6" type="ORF">HYPSUDRAFT_411611</name>
</gene>
<name>A0A0D2P329_HYPSF</name>
<protein>
    <recommendedName>
        <fullName evidence="1">Glutamine synthetase</fullName>
    </recommendedName>
</protein>
<dbReference type="OMA" id="LQWVDIC"/>
<comment type="similarity">
    <text evidence="3 4">Belongs to the glutamine synthetase family.</text>
</comment>
<dbReference type="InterPro" id="IPR036651">
    <property type="entry name" value="Gln_synt_N_sf"/>
</dbReference>
<evidence type="ECO:0000313" key="7">
    <source>
        <dbReference type="Proteomes" id="UP000054270"/>
    </source>
</evidence>
<reference evidence="7" key="1">
    <citation type="submission" date="2014-04" db="EMBL/GenBank/DDBJ databases">
        <title>Evolutionary Origins and Diversification of the Mycorrhizal Mutualists.</title>
        <authorList>
            <consortium name="DOE Joint Genome Institute"/>
            <consortium name="Mycorrhizal Genomics Consortium"/>
            <person name="Kohler A."/>
            <person name="Kuo A."/>
            <person name="Nagy L.G."/>
            <person name="Floudas D."/>
            <person name="Copeland A."/>
            <person name="Barry K.W."/>
            <person name="Cichocki N."/>
            <person name="Veneault-Fourrey C."/>
            <person name="LaButti K."/>
            <person name="Lindquist E.A."/>
            <person name="Lipzen A."/>
            <person name="Lundell T."/>
            <person name="Morin E."/>
            <person name="Murat C."/>
            <person name="Riley R."/>
            <person name="Ohm R."/>
            <person name="Sun H."/>
            <person name="Tunlid A."/>
            <person name="Henrissat B."/>
            <person name="Grigoriev I.V."/>
            <person name="Hibbett D.S."/>
            <person name="Martin F."/>
        </authorList>
    </citation>
    <scope>NUCLEOTIDE SEQUENCE [LARGE SCALE GENOMIC DNA]</scope>
    <source>
        <strain evidence="7">FD-334 SS-4</strain>
    </source>
</reference>
<keyword evidence="7" id="KW-1185">Reference proteome</keyword>
<dbReference type="AlphaFoldDB" id="A0A0D2P329"/>
<dbReference type="InterPro" id="IPR008146">
    <property type="entry name" value="Gln_synth_cat_dom"/>
</dbReference>
<evidence type="ECO:0000313" key="6">
    <source>
        <dbReference type="EMBL" id="KJA14975.1"/>
    </source>
</evidence>
<evidence type="ECO:0000256" key="1">
    <source>
        <dbReference type="ARBA" id="ARBA00021364"/>
    </source>
</evidence>
<keyword evidence="2" id="KW-0436">Ligase</keyword>
<dbReference type="PANTHER" id="PTHR43785">
    <property type="entry name" value="GAMMA-GLUTAMYLPUTRESCINE SYNTHETASE"/>
    <property type="match status" value="1"/>
</dbReference>
<dbReference type="STRING" id="945553.A0A0D2P329"/>
<dbReference type="SMART" id="SM01230">
    <property type="entry name" value="Gln-synt_C"/>
    <property type="match status" value="1"/>
</dbReference>
<dbReference type="Proteomes" id="UP000054270">
    <property type="component" value="Unassembled WGS sequence"/>
</dbReference>
<dbReference type="GO" id="GO:0006542">
    <property type="term" value="P:glutamine biosynthetic process"/>
    <property type="evidence" value="ECO:0007669"/>
    <property type="project" value="InterPro"/>
</dbReference>
<evidence type="ECO:0000256" key="4">
    <source>
        <dbReference type="RuleBase" id="RU000384"/>
    </source>
</evidence>
<dbReference type="Pfam" id="PF00120">
    <property type="entry name" value="Gln-synt_C"/>
    <property type="match status" value="1"/>
</dbReference>
<organism evidence="6 7">
    <name type="scientific">Hypholoma sublateritium (strain FD-334 SS-4)</name>
    <dbReference type="NCBI Taxonomy" id="945553"/>
    <lineage>
        <taxon>Eukaryota</taxon>
        <taxon>Fungi</taxon>
        <taxon>Dikarya</taxon>
        <taxon>Basidiomycota</taxon>
        <taxon>Agaricomycotina</taxon>
        <taxon>Agaricomycetes</taxon>
        <taxon>Agaricomycetidae</taxon>
        <taxon>Agaricales</taxon>
        <taxon>Agaricineae</taxon>
        <taxon>Strophariaceae</taxon>
        <taxon>Hypholoma</taxon>
    </lineage>
</organism>
<feature type="domain" description="GS catalytic" evidence="5">
    <location>
        <begin position="146"/>
        <end position="485"/>
    </location>
</feature>
<dbReference type="InterPro" id="IPR014746">
    <property type="entry name" value="Gln_synth/guanido_kin_cat_dom"/>
</dbReference>
<accession>A0A0D2P329</accession>
<evidence type="ECO:0000256" key="3">
    <source>
        <dbReference type="PROSITE-ProRule" id="PRU01331"/>
    </source>
</evidence>
<evidence type="ECO:0000259" key="5">
    <source>
        <dbReference type="PROSITE" id="PS51987"/>
    </source>
</evidence>
<dbReference type="PROSITE" id="PS51987">
    <property type="entry name" value="GS_CATALYTIC"/>
    <property type="match status" value="1"/>
</dbReference>
<dbReference type="OrthoDB" id="3364440at2759"/>
<evidence type="ECO:0000256" key="2">
    <source>
        <dbReference type="ARBA" id="ARBA00022598"/>
    </source>
</evidence>